<reference evidence="2 3" key="1">
    <citation type="submission" date="2019-01" db="EMBL/GenBank/DDBJ databases">
        <title>The draft genome of Rhizobium sp. 24NR.</title>
        <authorList>
            <person name="Liu L."/>
            <person name="Liang L."/>
            <person name="Shi S."/>
            <person name="Xu L."/>
            <person name="Wang X."/>
            <person name="Li L."/>
            <person name="Zhang X."/>
        </authorList>
    </citation>
    <scope>NUCLEOTIDE SEQUENCE [LARGE SCALE GENOMIC DNA]</scope>
    <source>
        <strain evidence="2 3">24NR</strain>
    </source>
</reference>
<gene>
    <name evidence="2" type="ORF">EPK99_24430</name>
</gene>
<keyword evidence="3" id="KW-1185">Reference proteome</keyword>
<feature type="transmembrane region" description="Helical" evidence="1">
    <location>
        <begin position="68"/>
        <end position="86"/>
    </location>
</feature>
<evidence type="ECO:0000313" key="3">
    <source>
        <dbReference type="Proteomes" id="UP000287687"/>
    </source>
</evidence>
<evidence type="ECO:0000256" key="1">
    <source>
        <dbReference type="SAM" id="Phobius"/>
    </source>
</evidence>
<comment type="caution">
    <text evidence="2">The sequence shown here is derived from an EMBL/GenBank/DDBJ whole genome shotgun (WGS) entry which is preliminary data.</text>
</comment>
<dbReference type="EMBL" id="SBIP01000007">
    <property type="protein sequence ID" value="RWX74612.1"/>
    <property type="molecule type" value="Genomic_DNA"/>
</dbReference>
<proteinExistence type="predicted"/>
<organism evidence="2 3">
    <name type="scientific">Neorhizobium lilium</name>
    <dbReference type="NCBI Taxonomy" id="2503024"/>
    <lineage>
        <taxon>Bacteria</taxon>
        <taxon>Pseudomonadati</taxon>
        <taxon>Pseudomonadota</taxon>
        <taxon>Alphaproteobacteria</taxon>
        <taxon>Hyphomicrobiales</taxon>
        <taxon>Rhizobiaceae</taxon>
        <taxon>Rhizobium/Agrobacterium group</taxon>
        <taxon>Neorhizobium</taxon>
    </lineage>
</organism>
<keyword evidence="1" id="KW-0812">Transmembrane</keyword>
<protein>
    <submittedName>
        <fullName evidence="2">DUF2628 domain-containing protein</fullName>
    </submittedName>
</protein>
<keyword evidence="1" id="KW-1133">Transmembrane helix</keyword>
<dbReference type="OrthoDB" id="7285394at2"/>
<dbReference type="AlphaFoldDB" id="A0A444LAL0"/>
<sequence length="161" mass="17458">MSLRPYLILTPPGGPAPDHRSTLVIKDGFSWAGFFLSWIWLFWQKLWLAGVIVLALQIVSGVLMQMPALMPVGVALGLALSLLVGLESRNYLSDALVRRGWTLEAVIFAQDRETAEEIYFSGLPTAPSSPLPDSSNWAGRAVDSRGGSPGLNLGLFDYGGR</sequence>
<accession>A0A444LAL0</accession>
<keyword evidence="1" id="KW-0472">Membrane</keyword>
<dbReference type="Pfam" id="PF10947">
    <property type="entry name" value="DUF2628"/>
    <property type="match status" value="1"/>
</dbReference>
<dbReference type="Proteomes" id="UP000287687">
    <property type="component" value="Unassembled WGS sequence"/>
</dbReference>
<feature type="transmembrane region" description="Helical" evidence="1">
    <location>
        <begin position="31"/>
        <end position="56"/>
    </location>
</feature>
<evidence type="ECO:0000313" key="2">
    <source>
        <dbReference type="EMBL" id="RWX74612.1"/>
    </source>
</evidence>
<dbReference type="InterPro" id="IPR024399">
    <property type="entry name" value="DUF2628"/>
</dbReference>
<name>A0A444LAL0_9HYPH</name>